<dbReference type="AlphaFoldDB" id="A0A1F7U2G5"/>
<dbReference type="GO" id="GO:0008168">
    <property type="term" value="F:methyltransferase activity"/>
    <property type="evidence" value="ECO:0007669"/>
    <property type="project" value="UniProtKB-KW"/>
</dbReference>
<evidence type="ECO:0000256" key="2">
    <source>
        <dbReference type="ARBA" id="ARBA00022679"/>
    </source>
</evidence>
<feature type="domain" description="Methyltransferase" evidence="4">
    <location>
        <begin position="51"/>
        <end position="146"/>
    </location>
</feature>
<dbReference type="STRING" id="1802391.A3D72_01085"/>
<keyword evidence="1" id="KW-0489">Methyltransferase</keyword>
<name>A0A1F7U2G5_9BACT</name>
<keyword evidence="3" id="KW-0949">S-adenosyl-L-methionine</keyword>
<dbReference type="CDD" id="cd02440">
    <property type="entry name" value="AdoMet_MTases"/>
    <property type="match status" value="1"/>
</dbReference>
<comment type="caution">
    <text evidence="5">The sequence shown here is derived from an EMBL/GenBank/DDBJ whole genome shotgun (WGS) entry which is preliminary data.</text>
</comment>
<dbReference type="Proteomes" id="UP000176303">
    <property type="component" value="Unassembled WGS sequence"/>
</dbReference>
<dbReference type="Pfam" id="PF13649">
    <property type="entry name" value="Methyltransf_25"/>
    <property type="match status" value="1"/>
</dbReference>
<dbReference type="SUPFAM" id="SSF53335">
    <property type="entry name" value="S-adenosyl-L-methionine-dependent methyltransferases"/>
    <property type="match status" value="1"/>
</dbReference>
<evidence type="ECO:0000313" key="6">
    <source>
        <dbReference type="Proteomes" id="UP000176303"/>
    </source>
</evidence>
<keyword evidence="2" id="KW-0808">Transferase</keyword>
<dbReference type="Gene3D" id="3.40.50.150">
    <property type="entry name" value="Vaccinia Virus protein VP39"/>
    <property type="match status" value="1"/>
</dbReference>
<dbReference type="PANTHER" id="PTHR43464">
    <property type="entry name" value="METHYLTRANSFERASE"/>
    <property type="match status" value="1"/>
</dbReference>
<evidence type="ECO:0000313" key="5">
    <source>
        <dbReference type="EMBL" id="OGL72412.1"/>
    </source>
</evidence>
<dbReference type="GO" id="GO:0032259">
    <property type="term" value="P:methylation"/>
    <property type="evidence" value="ECO:0007669"/>
    <property type="project" value="UniProtKB-KW"/>
</dbReference>
<dbReference type="PANTHER" id="PTHR43464:SF19">
    <property type="entry name" value="UBIQUINONE BIOSYNTHESIS O-METHYLTRANSFERASE, MITOCHONDRIAL"/>
    <property type="match status" value="1"/>
</dbReference>
<dbReference type="InterPro" id="IPR041698">
    <property type="entry name" value="Methyltransf_25"/>
</dbReference>
<evidence type="ECO:0000259" key="4">
    <source>
        <dbReference type="Pfam" id="PF13649"/>
    </source>
</evidence>
<proteinExistence type="predicted"/>
<gene>
    <name evidence="5" type="ORF">A3D72_01085</name>
</gene>
<sequence>MGEKQLWNSIYTDRGMTLWSPPEATVQFVGRFLRKRLDTGRFQDLFPARRILDLGCGNGAAALFLAKMGYETYGIDISESAVTIGRKWLADEGITADLRAGDVSEPLPYPDGHFDAVTCYAVLDHVPMEGALRAVSEVHRVLASPGLFFLTLAGAGSKKFGEGRKVGRNTFKLEDDYEAGAIQHYFDRQDIETLLAGRFRIKDIREVVQKKFDLSFRKEHWSNRWHLTVEKT</sequence>
<accession>A0A1F7U2G5</accession>
<organism evidence="5 6">
    <name type="scientific">Candidatus Uhrbacteria bacterium RIFCSPHIGHO2_02_FULL_57_19</name>
    <dbReference type="NCBI Taxonomy" id="1802391"/>
    <lineage>
        <taxon>Bacteria</taxon>
        <taxon>Candidatus Uhriibacteriota</taxon>
    </lineage>
</organism>
<evidence type="ECO:0000256" key="3">
    <source>
        <dbReference type="ARBA" id="ARBA00022691"/>
    </source>
</evidence>
<reference evidence="5 6" key="1">
    <citation type="journal article" date="2016" name="Nat. Commun.">
        <title>Thousands of microbial genomes shed light on interconnected biogeochemical processes in an aquifer system.</title>
        <authorList>
            <person name="Anantharaman K."/>
            <person name="Brown C.T."/>
            <person name="Hug L.A."/>
            <person name="Sharon I."/>
            <person name="Castelle C.J."/>
            <person name="Probst A.J."/>
            <person name="Thomas B.C."/>
            <person name="Singh A."/>
            <person name="Wilkins M.J."/>
            <person name="Karaoz U."/>
            <person name="Brodie E.L."/>
            <person name="Williams K.H."/>
            <person name="Hubbard S.S."/>
            <person name="Banfield J.F."/>
        </authorList>
    </citation>
    <scope>NUCLEOTIDE SEQUENCE [LARGE SCALE GENOMIC DNA]</scope>
</reference>
<evidence type="ECO:0000256" key="1">
    <source>
        <dbReference type="ARBA" id="ARBA00022603"/>
    </source>
</evidence>
<protein>
    <recommendedName>
        <fullName evidence="4">Methyltransferase domain-containing protein</fullName>
    </recommendedName>
</protein>
<dbReference type="EMBL" id="MGDZ01000064">
    <property type="protein sequence ID" value="OGL72412.1"/>
    <property type="molecule type" value="Genomic_DNA"/>
</dbReference>
<dbReference type="InterPro" id="IPR029063">
    <property type="entry name" value="SAM-dependent_MTases_sf"/>
</dbReference>